<reference evidence="10 11" key="1">
    <citation type="submission" date="2019-09" db="EMBL/GenBank/DDBJ databases">
        <title>A chromosome-level genome assembly of the Chinese tupelo Nyssa sinensis.</title>
        <authorList>
            <person name="Yang X."/>
            <person name="Kang M."/>
            <person name="Yang Y."/>
            <person name="Xiong H."/>
            <person name="Wang M."/>
            <person name="Zhang Z."/>
            <person name="Wang Z."/>
            <person name="Wu H."/>
            <person name="Ma T."/>
            <person name="Liu J."/>
            <person name="Xi Z."/>
        </authorList>
    </citation>
    <scope>NUCLEOTIDE SEQUENCE [LARGE SCALE GENOMIC DNA]</scope>
    <source>
        <strain evidence="10">J267</strain>
        <tissue evidence="10">Leaf</tissue>
    </source>
</reference>
<evidence type="ECO:0000259" key="8">
    <source>
        <dbReference type="PROSITE" id="PS51369"/>
    </source>
</evidence>
<keyword evidence="3" id="KW-0805">Transcription regulation</keyword>
<evidence type="ECO:0000256" key="2">
    <source>
        <dbReference type="ARBA" id="ARBA00022473"/>
    </source>
</evidence>
<gene>
    <name evidence="10" type="ORF">F0562_033983</name>
</gene>
<evidence type="ECO:0008006" key="12">
    <source>
        <dbReference type="Google" id="ProtNLM"/>
    </source>
</evidence>
<dbReference type="Proteomes" id="UP000325577">
    <property type="component" value="Linkage Group LG20"/>
</dbReference>
<dbReference type="GO" id="GO:0043565">
    <property type="term" value="F:sequence-specific DNA binding"/>
    <property type="evidence" value="ECO:0007669"/>
    <property type="project" value="TreeGrafter"/>
</dbReference>
<evidence type="ECO:0000256" key="1">
    <source>
        <dbReference type="ARBA" id="ARBA00004123"/>
    </source>
</evidence>
<feature type="region of interest" description="Disordered" evidence="7">
    <location>
        <begin position="83"/>
        <end position="135"/>
    </location>
</feature>
<dbReference type="InterPro" id="IPR017888">
    <property type="entry name" value="CYC/TB1_R_domain"/>
</dbReference>
<dbReference type="GO" id="GO:2000032">
    <property type="term" value="P:regulation of secondary shoot formation"/>
    <property type="evidence" value="ECO:0007669"/>
    <property type="project" value="TreeGrafter"/>
</dbReference>
<keyword evidence="6" id="KW-0539">Nucleus</keyword>
<feature type="region of interest" description="Disordered" evidence="7">
    <location>
        <begin position="220"/>
        <end position="245"/>
    </location>
</feature>
<feature type="domain" description="TCP" evidence="8">
    <location>
        <begin position="125"/>
        <end position="183"/>
    </location>
</feature>
<organism evidence="10 11">
    <name type="scientific">Nyssa sinensis</name>
    <dbReference type="NCBI Taxonomy" id="561372"/>
    <lineage>
        <taxon>Eukaryota</taxon>
        <taxon>Viridiplantae</taxon>
        <taxon>Streptophyta</taxon>
        <taxon>Embryophyta</taxon>
        <taxon>Tracheophyta</taxon>
        <taxon>Spermatophyta</taxon>
        <taxon>Magnoliopsida</taxon>
        <taxon>eudicotyledons</taxon>
        <taxon>Gunneridae</taxon>
        <taxon>Pentapetalae</taxon>
        <taxon>asterids</taxon>
        <taxon>Cornales</taxon>
        <taxon>Nyssaceae</taxon>
        <taxon>Nyssa</taxon>
    </lineage>
</organism>
<evidence type="ECO:0000256" key="6">
    <source>
        <dbReference type="ARBA" id="ARBA00023242"/>
    </source>
</evidence>
<dbReference type="EMBL" id="CM018044">
    <property type="protein sequence ID" value="KAA8529218.1"/>
    <property type="molecule type" value="Genomic_DNA"/>
</dbReference>
<keyword evidence="5" id="KW-0804">Transcription</keyword>
<sequence length="418" mass="46313">MIPSSNIFNPFSYTEETLFQQYYPNDENPNSRQEEPASLFSHFPSPFLDVYDTLFVHPVPQQQLMVSGAGGLAEIETNAGASNKATGINTGMTSNTATDPTPSKVNPKKRAEGAKKPNLPRRAGKKDRHSKICTAHGLRDRRMRLSLPVARKFFGLQDLLGFDKASKTIDWLFTKSKMAIKELTRNLPQMKNSCRSGGRIASSTSQRLVASGLEENVINNEDKKGQTPLESRNKARARARERTKEKMMIRSLEKAKQLFEANPKNLENFGFSAPLEVGAEELSIRLENDSNLQAVAEIEEPNSHSLEHQLAIVDMIEKFLGTPSSSASHSTFNDHRNNIAVSDSLAEEGITTRSTNSKENKRKTLLIKHSQKSKSSEDGIGQTQTMAQLPDSKGVLKFPPIDDTRDNGLENLGLKAFG</sequence>
<keyword evidence="11" id="KW-1185">Reference proteome</keyword>
<name>A0A5J5AGC0_9ASTE</name>
<keyword evidence="2" id="KW-0217">Developmental protein</keyword>
<dbReference type="PANTHER" id="PTHR31072">
    <property type="entry name" value="TRANSCRIPTION FACTOR TCP4-RELATED"/>
    <property type="match status" value="1"/>
</dbReference>
<dbReference type="InterPro" id="IPR005333">
    <property type="entry name" value="Transcription_factor_TCP"/>
</dbReference>
<keyword evidence="4" id="KW-0238">DNA-binding</keyword>
<dbReference type="PROSITE" id="PS51369">
    <property type="entry name" value="TCP"/>
    <property type="match status" value="1"/>
</dbReference>
<proteinExistence type="predicted"/>
<evidence type="ECO:0000313" key="10">
    <source>
        <dbReference type="EMBL" id="KAA8529218.1"/>
    </source>
</evidence>
<dbReference type="PROSITE" id="PS51370">
    <property type="entry name" value="R"/>
    <property type="match status" value="1"/>
</dbReference>
<protein>
    <recommendedName>
        <fullName evidence="12">TCP domain-containing protein</fullName>
    </recommendedName>
</protein>
<evidence type="ECO:0000256" key="4">
    <source>
        <dbReference type="ARBA" id="ARBA00023125"/>
    </source>
</evidence>
<evidence type="ECO:0000256" key="7">
    <source>
        <dbReference type="SAM" id="MobiDB-lite"/>
    </source>
</evidence>
<evidence type="ECO:0000256" key="5">
    <source>
        <dbReference type="ARBA" id="ARBA00023163"/>
    </source>
</evidence>
<feature type="compositionally biased region" description="Basic residues" evidence="7">
    <location>
        <begin position="118"/>
        <end position="131"/>
    </location>
</feature>
<evidence type="ECO:0000256" key="3">
    <source>
        <dbReference type="ARBA" id="ARBA00023015"/>
    </source>
</evidence>
<evidence type="ECO:0000259" key="9">
    <source>
        <dbReference type="PROSITE" id="PS51370"/>
    </source>
</evidence>
<accession>A0A5J5AGC0</accession>
<dbReference type="InterPro" id="IPR017887">
    <property type="entry name" value="TF_TCP_subgr"/>
</dbReference>
<feature type="region of interest" description="Disordered" evidence="7">
    <location>
        <begin position="367"/>
        <end position="408"/>
    </location>
</feature>
<comment type="subcellular location">
    <subcellularLocation>
        <location evidence="1">Nucleus</location>
    </subcellularLocation>
</comment>
<feature type="compositionally biased region" description="Polar residues" evidence="7">
    <location>
        <begin position="83"/>
        <end position="104"/>
    </location>
</feature>
<dbReference type="GO" id="GO:0003700">
    <property type="term" value="F:DNA-binding transcription factor activity"/>
    <property type="evidence" value="ECO:0007669"/>
    <property type="project" value="InterPro"/>
</dbReference>
<dbReference type="PANTHER" id="PTHR31072:SF87">
    <property type="entry name" value="TRANSCRIPTION FACTOR TCP12"/>
    <property type="match status" value="1"/>
</dbReference>
<dbReference type="GO" id="GO:0005634">
    <property type="term" value="C:nucleus"/>
    <property type="evidence" value="ECO:0007669"/>
    <property type="project" value="UniProtKB-SubCell"/>
</dbReference>
<dbReference type="Pfam" id="PF03634">
    <property type="entry name" value="TCP"/>
    <property type="match status" value="1"/>
</dbReference>
<feature type="domain" description="R" evidence="9">
    <location>
        <begin position="229"/>
        <end position="246"/>
    </location>
</feature>
<evidence type="ECO:0000313" key="11">
    <source>
        <dbReference type="Proteomes" id="UP000325577"/>
    </source>
</evidence>
<dbReference type="AlphaFoldDB" id="A0A5J5AGC0"/>
<dbReference type="OrthoDB" id="1896834at2759"/>